<gene>
    <name evidence="2" type="ORF">GUJ93_ZPchr0006g43759</name>
</gene>
<feature type="compositionally biased region" description="Basic residues" evidence="1">
    <location>
        <begin position="87"/>
        <end position="96"/>
    </location>
</feature>
<evidence type="ECO:0000256" key="1">
    <source>
        <dbReference type="SAM" id="MobiDB-lite"/>
    </source>
</evidence>
<dbReference type="AlphaFoldDB" id="A0A8J5SPA1"/>
<reference evidence="2" key="2">
    <citation type="submission" date="2021-02" db="EMBL/GenBank/DDBJ databases">
        <authorList>
            <person name="Kimball J.A."/>
            <person name="Haas M.W."/>
            <person name="Macchietto M."/>
            <person name="Kono T."/>
            <person name="Duquette J."/>
            <person name="Shao M."/>
        </authorList>
    </citation>
    <scope>NUCLEOTIDE SEQUENCE</scope>
    <source>
        <tissue evidence="2">Fresh leaf tissue</tissue>
    </source>
</reference>
<accession>A0A8J5SPA1</accession>
<name>A0A8J5SPA1_ZIZPA</name>
<evidence type="ECO:0000313" key="3">
    <source>
        <dbReference type="Proteomes" id="UP000729402"/>
    </source>
</evidence>
<dbReference type="Proteomes" id="UP000729402">
    <property type="component" value="Unassembled WGS sequence"/>
</dbReference>
<sequence>MFFSTNKARAQLAALGLFSRGGPASPRLPHRSAACSIPPPAWEPGCPSPAWEANDQDTGAQETDDQEPLHAMLSSPPAVGAQDSKLGKRGTVLKRG</sequence>
<comment type="caution">
    <text evidence="2">The sequence shown here is derived from an EMBL/GenBank/DDBJ whole genome shotgun (WGS) entry which is preliminary data.</text>
</comment>
<evidence type="ECO:0000313" key="2">
    <source>
        <dbReference type="EMBL" id="KAG8070169.1"/>
    </source>
</evidence>
<protein>
    <submittedName>
        <fullName evidence="2">Uncharacterized protein</fullName>
    </submittedName>
</protein>
<reference evidence="2" key="1">
    <citation type="journal article" date="2021" name="bioRxiv">
        <title>Whole Genome Assembly and Annotation of Northern Wild Rice, Zizania palustris L., Supports a Whole Genome Duplication in the Zizania Genus.</title>
        <authorList>
            <person name="Haas M."/>
            <person name="Kono T."/>
            <person name="Macchietto M."/>
            <person name="Millas R."/>
            <person name="McGilp L."/>
            <person name="Shao M."/>
            <person name="Duquette J."/>
            <person name="Hirsch C.N."/>
            <person name="Kimball J."/>
        </authorList>
    </citation>
    <scope>NUCLEOTIDE SEQUENCE</scope>
    <source>
        <tissue evidence="2">Fresh leaf tissue</tissue>
    </source>
</reference>
<dbReference type="EMBL" id="JAAALK010000283">
    <property type="protein sequence ID" value="KAG8070169.1"/>
    <property type="molecule type" value="Genomic_DNA"/>
</dbReference>
<organism evidence="2 3">
    <name type="scientific">Zizania palustris</name>
    <name type="common">Northern wild rice</name>
    <dbReference type="NCBI Taxonomy" id="103762"/>
    <lineage>
        <taxon>Eukaryota</taxon>
        <taxon>Viridiplantae</taxon>
        <taxon>Streptophyta</taxon>
        <taxon>Embryophyta</taxon>
        <taxon>Tracheophyta</taxon>
        <taxon>Spermatophyta</taxon>
        <taxon>Magnoliopsida</taxon>
        <taxon>Liliopsida</taxon>
        <taxon>Poales</taxon>
        <taxon>Poaceae</taxon>
        <taxon>BOP clade</taxon>
        <taxon>Oryzoideae</taxon>
        <taxon>Oryzeae</taxon>
        <taxon>Zizaniinae</taxon>
        <taxon>Zizania</taxon>
    </lineage>
</organism>
<feature type="region of interest" description="Disordered" evidence="1">
    <location>
        <begin position="19"/>
        <end position="96"/>
    </location>
</feature>
<proteinExistence type="predicted"/>
<keyword evidence="3" id="KW-1185">Reference proteome</keyword>